<name>A0A0E9UY23_ANGAN</name>
<sequence length="60" mass="6807">MRNIYSLWLTELYLTSHDLKSYPSVDIVYLRTIVSTLRVQVATIIGTLISIHSGFLGSCF</sequence>
<organism evidence="1">
    <name type="scientific">Anguilla anguilla</name>
    <name type="common">European freshwater eel</name>
    <name type="synonym">Muraena anguilla</name>
    <dbReference type="NCBI Taxonomy" id="7936"/>
    <lineage>
        <taxon>Eukaryota</taxon>
        <taxon>Metazoa</taxon>
        <taxon>Chordata</taxon>
        <taxon>Craniata</taxon>
        <taxon>Vertebrata</taxon>
        <taxon>Euteleostomi</taxon>
        <taxon>Actinopterygii</taxon>
        <taxon>Neopterygii</taxon>
        <taxon>Teleostei</taxon>
        <taxon>Anguilliformes</taxon>
        <taxon>Anguillidae</taxon>
        <taxon>Anguilla</taxon>
    </lineage>
</organism>
<protein>
    <submittedName>
        <fullName evidence="1">Uncharacterized protein</fullName>
    </submittedName>
</protein>
<evidence type="ECO:0000313" key="1">
    <source>
        <dbReference type="EMBL" id="JAH69863.1"/>
    </source>
</evidence>
<proteinExistence type="predicted"/>
<reference evidence="1" key="1">
    <citation type="submission" date="2014-11" db="EMBL/GenBank/DDBJ databases">
        <authorList>
            <person name="Amaro Gonzalez C."/>
        </authorList>
    </citation>
    <scope>NUCLEOTIDE SEQUENCE</scope>
</reference>
<dbReference type="EMBL" id="GBXM01038714">
    <property type="protein sequence ID" value="JAH69863.1"/>
    <property type="molecule type" value="Transcribed_RNA"/>
</dbReference>
<accession>A0A0E9UY23</accession>
<dbReference type="AlphaFoldDB" id="A0A0E9UY23"/>
<reference evidence="1" key="2">
    <citation type="journal article" date="2015" name="Fish Shellfish Immunol.">
        <title>Early steps in the European eel (Anguilla anguilla)-Vibrio vulnificus interaction in the gills: Role of the RtxA13 toxin.</title>
        <authorList>
            <person name="Callol A."/>
            <person name="Pajuelo D."/>
            <person name="Ebbesson L."/>
            <person name="Teles M."/>
            <person name="MacKenzie S."/>
            <person name="Amaro C."/>
        </authorList>
    </citation>
    <scope>NUCLEOTIDE SEQUENCE</scope>
</reference>